<proteinExistence type="inferred from homology"/>
<evidence type="ECO:0000256" key="2">
    <source>
        <dbReference type="ARBA" id="ARBA00006555"/>
    </source>
</evidence>
<evidence type="ECO:0000256" key="6">
    <source>
        <dbReference type="ARBA" id="ARBA00022692"/>
    </source>
</evidence>
<dbReference type="Gene3D" id="3.30.1150.10">
    <property type="match status" value="1"/>
</dbReference>
<dbReference type="PANTHER" id="PTHR33446:SF2">
    <property type="entry name" value="PROTEIN TONB"/>
    <property type="match status" value="1"/>
</dbReference>
<dbReference type="PANTHER" id="PTHR33446">
    <property type="entry name" value="PROTEIN TONB-RELATED"/>
    <property type="match status" value="1"/>
</dbReference>
<evidence type="ECO:0000256" key="5">
    <source>
        <dbReference type="ARBA" id="ARBA00022519"/>
    </source>
</evidence>
<evidence type="ECO:0000256" key="10">
    <source>
        <dbReference type="SAM" id="MobiDB-lite"/>
    </source>
</evidence>
<comment type="subcellular location">
    <subcellularLocation>
        <location evidence="1">Cell inner membrane</location>
        <topology evidence="1">Single-pass membrane protein</topology>
        <orientation evidence="1">Periplasmic side</orientation>
    </subcellularLocation>
</comment>
<keyword evidence="4" id="KW-1003">Cell membrane</keyword>
<evidence type="ECO:0000256" key="1">
    <source>
        <dbReference type="ARBA" id="ARBA00004383"/>
    </source>
</evidence>
<evidence type="ECO:0000259" key="12">
    <source>
        <dbReference type="PROSITE" id="PS52015"/>
    </source>
</evidence>
<dbReference type="Proteomes" id="UP001595530">
    <property type="component" value="Unassembled WGS sequence"/>
</dbReference>
<dbReference type="EMBL" id="JBHRTP010000015">
    <property type="protein sequence ID" value="MFC3107458.1"/>
    <property type="molecule type" value="Genomic_DNA"/>
</dbReference>
<feature type="compositionally biased region" description="Low complexity" evidence="10">
    <location>
        <begin position="106"/>
        <end position="122"/>
    </location>
</feature>
<keyword evidence="8 11" id="KW-1133">Transmembrane helix</keyword>
<evidence type="ECO:0000313" key="13">
    <source>
        <dbReference type="EMBL" id="MFC3107458.1"/>
    </source>
</evidence>
<dbReference type="InterPro" id="IPR037682">
    <property type="entry name" value="TonB_C"/>
</dbReference>
<organism evidence="13 14">
    <name type="scientific">Undibacterium arcticum</name>
    <dbReference type="NCBI Taxonomy" id="1762892"/>
    <lineage>
        <taxon>Bacteria</taxon>
        <taxon>Pseudomonadati</taxon>
        <taxon>Pseudomonadota</taxon>
        <taxon>Betaproteobacteria</taxon>
        <taxon>Burkholderiales</taxon>
        <taxon>Oxalobacteraceae</taxon>
        <taxon>Undibacterium</taxon>
    </lineage>
</organism>
<keyword evidence="6 11" id="KW-0812">Transmembrane</keyword>
<comment type="caution">
    <text evidence="13">The sequence shown here is derived from an EMBL/GenBank/DDBJ whole genome shotgun (WGS) entry which is preliminary data.</text>
</comment>
<gene>
    <name evidence="13" type="ORF">ACFOFO_05710</name>
</gene>
<keyword evidence="14" id="KW-1185">Reference proteome</keyword>
<dbReference type="InterPro" id="IPR006260">
    <property type="entry name" value="TonB/TolA_C"/>
</dbReference>
<feature type="region of interest" description="Disordered" evidence="10">
    <location>
        <begin position="82"/>
        <end position="136"/>
    </location>
</feature>
<comment type="similarity">
    <text evidence="2">Belongs to the TonB family.</text>
</comment>
<evidence type="ECO:0000256" key="7">
    <source>
        <dbReference type="ARBA" id="ARBA00022927"/>
    </source>
</evidence>
<evidence type="ECO:0000256" key="9">
    <source>
        <dbReference type="ARBA" id="ARBA00023136"/>
    </source>
</evidence>
<accession>A0ABV7EZX0</accession>
<keyword evidence="3" id="KW-0813">Transport</keyword>
<keyword evidence="9 11" id="KW-0472">Membrane</keyword>
<feature type="domain" description="TonB C-terminal" evidence="12">
    <location>
        <begin position="145"/>
        <end position="236"/>
    </location>
</feature>
<evidence type="ECO:0000256" key="3">
    <source>
        <dbReference type="ARBA" id="ARBA00022448"/>
    </source>
</evidence>
<evidence type="ECO:0000256" key="4">
    <source>
        <dbReference type="ARBA" id="ARBA00022475"/>
    </source>
</evidence>
<protein>
    <submittedName>
        <fullName evidence="13">TonB family protein</fullName>
    </submittedName>
</protein>
<dbReference type="NCBIfam" id="TIGR01352">
    <property type="entry name" value="tonB_Cterm"/>
    <property type="match status" value="1"/>
</dbReference>
<name>A0ABV7EZX0_9BURK</name>
<dbReference type="SUPFAM" id="SSF74653">
    <property type="entry name" value="TolA/TonB C-terminal domain"/>
    <property type="match status" value="1"/>
</dbReference>
<evidence type="ECO:0000256" key="8">
    <source>
        <dbReference type="ARBA" id="ARBA00022989"/>
    </source>
</evidence>
<dbReference type="Pfam" id="PF03544">
    <property type="entry name" value="TonB_C"/>
    <property type="match status" value="1"/>
</dbReference>
<feature type="transmembrane region" description="Helical" evidence="11">
    <location>
        <begin position="27"/>
        <end position="44"/>
    </location>
</feature>
<dbReference type="InterPro" id="IPR051045">
    <property type="entry name" value="TonB-dependent_transducer"/>
</dbReference>
<evidence type="ECO:0000313" key="14">
    <source>
        <dbReference type="Proteomes" id="UP001595530"/>
    </source>
</evidence>
<evidence type="ECO:0000256" key="11">
    <source>
        <dbReference type="SAM" id="Phobius"/>
    </source>
</evidence>
<sequence length="236" mass="24986">MAAAPLVGRTPPIPAAPWLSGHKPRRFWPLALIIVLHLGLFYAVHNGLLKQSVQVALPQAVMVSFILPASAPQQPAVETVALQKTSPQSKPPLPVVRPQLAEPDTSRAAPSDPPSIADPAPSLTLATANPSPAPVIAPETAAPRMISSGVEYIRAPKPEYPALSRRNGETGKVLLCVLINAQGHPEQATVQQSSGSARLDEAGRQAVLRALFKPHRDNGNPVAVYAIVPIKFTLDN</sequence>
<keyword evidence="5" id="KW-0997">Cell inner membrane</keyword>
<reference evidence="14" key="1">
    <citation type="journal article" date="2019" name="Int. J. Syst. Evol. Microbiol.">
        <title>The Global Catalogue of Microorganisms (GCM) 10K type strain sequencing project: providing services to taxonomists for standard genome sequencing and annotation.</title>
        <authorList>
            <consortium name="The Broad Institute Genomics Platform"/>
            <consortium name="The Broad Institute Genome Sequencing Center for Infectious Disease"/>
            <person name="Wu L."/>
            <person name="Ma J."/>
        </authorList>
    </citation>
    <scope>NUCLEOTIDE SEQUENCE [LARGE SCALE GENOMIC DNA]</scope>
    <source>
        <strain evidence="14">KCTC 42986</strain>
    </source>
</reference>
<keyword evidence="7" id="KW-0653">Protein transport</keyword>
<dbReference type="PROSITE" id="PS52015">
    <property type="entry name" value="TONB_CTD"/>
    <property type="match status" value="1"/>
</dbReference>